<feature type="compositionally biased region" description="Polar residues" evidence="1">
    <location>
        <begin position="379"/>
        <end position="388"/>
    </location>
</feature>
<name>A0AAV2BHQ4_9ARAC</name>
<feature type="region of interest" description="Disordered" evidence="1">
    <location>
        <begin position="355"/>
        <end position="388"/>
    </location>
</feature>
<dbReference type="EMBL" id="CAXIEN010000379">
    <property type="protein sequence ID" value="CAL1295763.1"/>
    <property type="molecule type" value="Genomic_DNA"/>
</dbReference>
<feature type="compositionally biased region" description="Basic residues" evidence="1">
    <location>
        <begin position="250"/>
        <end position="262"/>
    </location>
</feature>
<protein>
    <submittedName>
        <fullName evidence="2">Uncharacterized protein</fullName>
    </submittedName>
</protein>
<feature type="compositionally biased region" description="Polar residues" evidence="1">
    <location>
        <begin position="355"/>
        <end position="367"/>
    </location>
</feature>
<sequence>MASNIDISDLAPQKPLIANTKYAKSNFAKSKLANSKIAKSKDMERKKSIRKVTRPPSIGAIRPVESYVRDVKELRKEPSGVGELTPNSGVIPNKELHLYTKEEFAHYDRMQQLRDRRRGLTDLQMEINKIMREMVHECSKYCAANKDKFNVEKSDDGGQSDALTSGFAQEHDTDSLNMEEAVEGTLVPPLESLHPQSDVDSVNLSTDSEDTVVEMIPGTPQRGTHCKLDYLKDTKSSDSPMSGQEEDSKKSRRSRWRKRKRQTGVAKDSPPSGVDYCVEDSPVVPRNFGFREDSHGTVPSTPLQVTSISATEMLKELTETFRAYPAPQEVQTGVLDLLTRLVNKVDTMEQQLSHFKEQSNTNANPKSTCEKCQQELSREQPQTLPETTEPAQQFKSFISNQPPFTYARIARGNVPIQPLQQIEQGNSSKEIVKAEKPPKVVQRRPNLPALIVKPVGESSTATENIKEQLESSISPRALGVQVISCREAAGKGLIIKVQTPDMVQKLQDAINTHETLSTFLKAREPFKRLPHILIYDVPKSSNSREEEEEDFLTKLRQSNRLPEGTLSYFSTPRERKHSALGDFGRL</sequence>
<comment type="caution">
    <text evidence="2">The sequence shown here is derived from an EMBL/GenBank/DDBJ whole genome shotgun (WGS) entry which is preliminary data.</text>
</comment>
<feature type="region of interest" description="Disordered" evidence="1">
    <location>
        <begin position="564"/>
        <end position="586"/>
    </location>
</feature>
<feature type="compositionally biased region" description="Polar residues" evidence="1">
    <location>
        <begin position="194"/>
        <end position="206"/>
    </location>
</feature>
<dbReference type="Proteomes" id="UP001497382">
    <property type="component" value="Unassembled WGS sequence"/>
</dbReference>
<dbReference type="AlphaFoldDB" id="A0AAV2BHQ4"/>
<keyword evidence="3" id="KW-1185">Reference proteome</keyword>
<evidence type="ECO:0000313" key="2">
    <source>
        <dbReference type="EMBL" id="CAL1295763.1"/>
    </source>
</evidence>
<feature type="compositionally biased region" description="Basic and acidic residues" evidence="1">
    <location>
        <begin position="368"/>
        <end position="378"/>
    </location>
</feature>
<proteinExistence type="predicted"/>
<organism evidence="2 3">
    <name type="scientific">Larinioides sclopetarius</name>
    <dbReference type="NCBI Taxonomy" id="280406"/>
    <lineage>
        <taxon>Eukaryota</taxon>
        <taxon>Metazoa</taxon>
        <taxon>Ecdysozoa</taxon>
        <taxon>Arthropoda</taxon>
        <taxon>Chelicerata</taxon>
        <taxon>Arachnida</taxon>
        <taxon>Araneae</taxon>
        <taxon>Araneomorphae</taxon>
        <taxon>Entelegynae</taxon>
        <taxon>Araneoidea</taxon>
        <taxon>Araneidae</taxon>
        <taxon>Larinioides</taxon>
    </lineage>
</organism>
<gene>
    <name evidence="2" type="ORF">LARSCL_LOCUS19454</name>
</gene>
<reference evidence="2 3" key="1">
    <citation type="submission" date="2024-04" db="EMBL/GenBank/DDBJ databases">
        <authorList>
            <person name="Rising A."/>
            <person name="Reimegard J."/>
            <person name="Sonavane S."/>
            <person name="Akerstrom W."/>
            <person name="Nylinder S."/>
            <person name="Hedman E."/>
            <person name="Kallberg Y."/>
        </authorList>
    </citation>
    <scope>NUCLEOTIDE SEQUENCE [LARGE SCALE GENOMIC DNA]</scope>
</reference>
<evidence type="ECO:0000256" key="1">
    <source>
        <dbReference type="SAM" id="MobiDB-lite"/>
    </source>
</evidence>
<feature type="region of interest" description="Disordered" evidence="1">
    <location>
        <begin position="34"/>
        <end position="54"/>
    </location>
</feature>
<feature type="compositionally biased region" description="Basic and acidic residues" evidence="1">
    <location>
        <begin position="226"/>
        <end position="236"/>
    </location>
</feature>
<evidence type="ECO:0000313" key="3">
    <source>
        <dbReference type="Proteomes" id="UP001497382"/>
    </source>
</evidence>
<accession>A0AAV2BHQ4</accession>
<feature type="region of interest" description="Disordered" evidence="1">
    <location>
        <begin position="190"/>
        <end position="276"/>
    </location>
</feature>